<evidence type="ECO:0000313" key="10">
    <source>
        <dbReference type="Proteomes" id="UP000616346"/>
    </source>
</evidence>
<dbReference type="InterPro" id="IPR039425">
    <property type="entry name" value="RNA_pol_sigma-70-like"/>
</dbReference>
<dbReference type="InterPro" id="IPR014284">
    <property type="entry name" value="RNA_pol_sigma-70_dom"/>
</dbReference>
<dbReference type="InterPro" id="IPR013324">
    <property type="entry name" value="RNA_pol_sigma_r3/r4-like"/>
</dbReference>
<dbReference type="Gene3D" id="1.10.1740.10">
    <property type="match status" value="1"/>
</dbReference>
<dbReference type="CDD" id="cd06171">
    <property type="entry name" value="Sigma70_r4"/>
    <property type="match status" value="1"/>
</dbReference>
<gene>
    <name evidence="9" type="ORF">H9626_07625</name>
</gene>
<dbReference type="PROSITE" id="PS01063">
    <property type="entry name" value="SIGMA70_ECF"/>
    <property type="match status" value="1"/>
</dbReference>
<dbReference type="RefSeq" id="WP_191710100.1">
    <property type="nucleotide sequence ID" value="NZ_JACSPQ010000005.1"/>
</dbReference>
<evidence type="ECO:0000259" key="8">
    <source>
        <dbReference type="Pfam" id="PF08281"/>
    </source>
</evidence>
<evidence type="ECO:0000256" key="3">
    <source>
        <dbReference type="ARBA" id="ARBA00023082"/>
    </source>
</evidence>
<dbReference type="InterPro" id="IPR000838">
    <property type="entry name" value="RNA_pol_sigma70_ECF_CS"/>
</dbReference>
<dbReference type="InterPro" id="IPR036388">
    <property type="entry name" value="WH-like_DNA-bd_sf"/>
</dbReference>
<feature type="domain" description="RNA polymerase sigma-70 region 2" evidence="7">
    <location>
        <begin position="25"/>
        <end position="89"/>
    </location>
</feature>
<keyword evidence="5 6" id="KW-0804">Transcription</keyword>
<dbReference type="EMBL" id="JACSPQ010000005">
    <property type="protein sequence ID" value="MBD8002081.1"/>
    <property type="molecule type" value="Genomic_DNA"/>
</dbReference>
<dbReference type="SUPFAM" id="SSF88659">
    <property type="entry name" value="Sigma3 and sigma4 domains of RNA polymerase sigma factors"/>
    <property type="match status" value="1"/>
</dbReference>
<evidence type="ECO:0000256" key="5">
    <source>
        <dbReference type="ARBA" id="ARBA00023163"/>
    </source>
</evidence>
<dbReference type="PANTHER" id="PTHR43133">
    <property type="entry name" value="RNA POLYMERASE ECF-TYPE SIGMA FACTO"/>
    <property type="match status" value="1"/>
</dbReference>
<dbReference type="Pfam" id="PF08281">
    <property type="entry name" value="Sigma70_r4_2"/>
    <property type="match status" value="1"/>
</dbReference>
<evidence type="ECO:0000259" key="7">
    <source>
        <dbReference type="Pfam" id="PF04542"/>
    </source>
</evidence>
<organism evidence="9 10">
    <name type="scientific">Phocaeicola faecium</name>
    <dbReference type="NCBI Taxonomy" id="2762213"/>
    <lineage>
        <taxon>Bacteria</taxon>
        <taxon>Pseudomonadati</taxon>
        <taxon>Bacteroidota</taxon>
        <taxon>Bacteroidia</taxon>
        <taxon>Bacteroidales</taxon>
        <taxon>Bacteroidaceae</taxon>
        <taxon>Phocaeicola</taxon>
    </lineage>
</organism>
<proteinExistence type="inferred from homology"/>
<name>A0ABR8VBT0_9BACT</name>
<evidence type="ECO:0000256" key="2">
    <source>
        <dbReference type="ARBA" id="ARBA00023015"/>
    </source>
</evidence>
<comment type="similarity">
    <text evidence="1 6">Belongs to the sigma-70 factor family. ECF subfamily.</text>
</comment>
<dbReference type="InterPro" id="IPR007627">
    <property type="entry name" value="RNA_pol_sigma70_r2"/>
</dbReference>
<dbReference type="Gene3D" id="1.10.10.10">
    <property type="entry name" value="Winged helix-like DNA-binding domain superfamily/Winged helix DNA-binding domain"/>
    <property type="match status" value="1"/>
</dbReference>
<dbReference type="PANTHER" id="PTHR43133:SF45">
    <property type="entry name" value="RNA POLYMERASE ECF-TYPE SIGMA FACTOR"/>
    <property type="match status" value="1"/>
</dbReference>
<protein>
    <recommendedName>
        <fullName evidence="6">RNA polymerase sigma factor</fullName>
    </recommendedName>
</protein>
<evidence type="ECO:0000313" key="9">
    <source>
        <dbReference type="EMBL" id="MBD8002081.1"/>
    </source>
</evidence>
<evidence type="ECO:0000256" key="1">
    <source>
        <dbReference type="ARBA" id="ARBA00010641"/>
    </source>
</evidence>
<keyword evidence="4 6" id="KW-0238">DNA-binding</keyword>
<evidence type="ECO:0000256" key="4">
    <source>
        <dbReference type="ARBA" id="ARBA00023125"/>
    </source>
</evidence>
<dbReference type="Pfam" id="PF04542">
    <property type="entry name" value="Sigma70_r2"/>
    <property type="match status" value="1"/>
</dbReference>
<dbReference type="Proteomes" id="UP000616346">
    <property type="component" value="Unassembled WGS sequence"/>
</dbReference>
<comment type="caution">
    <text evidence="9">The sequence shown here is derived from an EMBL/GenBank/DDBJ whole genome shotgun (WGS) entry which is preliminary data.</text>
</comment>
<dbReference type="NCBIfam" id="TIGR02937">
    <property type="entry name" value="sigma70-ECF"/>
    <property type="match status" value="1"/>
</dbReference>
<keyword evidence="2 6" id="KW-0805">Transcription regulation</keyword>
<keyword evidence="3 6" id="KW-0731">Sigma factor</keyword>
<feature type="domain" description="RNA polymerase sigma factor 70 region 4 type 2" evidence="8">
    <location>
        <begin position="121"/>
        <end position="173"/>
    </location>
</feature>
<evidence type="ECO:0000256" key="6">
    <source>
        <dbReference type="RuleBase" id="RU000716"/>
    </source>
</evidence>
<accession>A0ABR8VBT0</accession>
<dbReference type="InterPro" id="IPR013325">
    <property type="entry name" value="RNA_pol_sigma_r2"/>
</dbReference>
<keyword evidence="10" id="KW-1185">Reference proteome</keyword>
<dbReference type="SUPFAM" id="SSF88946">
    <property type="entry name" value="Sigma2 domain of RNA polymerase sigma factors"/>
    <property type="match status" value="1"/>
</dbReference>
<reference evidence="9 10" key="1">
    <citation type="submission" date="2020-08" db="EMBL/GenBank/DDBJ databases">
        <title>A Genomic Blueprint of the Chicken Gut Microbiome.</title>
        <authorList>
            <person name="Gilroy R."/>
            <person name="Ravi A."/>
            <person name="Getino M."/>
            <person name="Pursley I."/>
            <person name="Horton D.L."/>
            <person name="Alikhan N.-F."/>
            <person name="Baker D."/>
            <person name="Gharbi K."/>
            <person name="Hall N."/>
            <person name="Watson M."/>
            <person name="Adriaenssens E.M."/>
            <person name="Foster-Nyarko E."/>
            <person name="Jarju S."/>
            <person name="Secka A."/>
            <person name="Antonio M."/>
            <person name="Oren A."/>
            <person name="Chaudhuri R."/>
            <person name="La Ragione R.M."/>
            <person name="Hildebrand F."/>
            <person name="Pallen M.J."/>
        </authorList>
    </citation>
    <scope>NUCLEOTIDE SEQUENCE [LARGE SCALE GENOMIC DNA]</scope>
    <source>
        <strain evidence="9 10">Sa1YUN3</strain>
    </source>
</reference>
<dbReference type="InterPro" id="IPR013249">
    <property type="entry name" value="RNA_pol_sigma70_r4_t2"/>
</dbReference>
<sequence length="181" mass="21183">MENEELHIISSILAGKTERFAYFLDKYGQQVFNLIVRMTNSPEDAEELTQDSFMKAFEHLSSFNGNSSFSTWIYRIAYNTTLSALRKKTNEVLSFDERLWNTVSDTEADEALNSEDEEQIQRLQEAISRLSPDEQALVSLFYEEDRPITEIGYILHLTESNVKVKLHRIRKKLYLLMKQED</sequence>